<dbReference type="AlphaFoldDB" id="A0A517R345"/>
<gene>
    <name evidence="4" type="primary">nanM_2</name>
    <name evidence="4" type="ORF">Pan189_26970</name>
</gene>
<evidence type="ECO:0000256" key="3">
    <source>
        <dbReference type="SAM" id="SignalP"/>
    </source>
</evidence>
<dbReference type="EC" id="5.1.3.24" evidence="4"/>
<evidence type="ECO:0000256" key="1">
    <source>
        <dbReference type="ARBA" id="ARBA00022441"/>
    </source>
</evidence>
<dbReference type="SUPFAM" id="SSF117281">
    <property type="entry name" value="Kelch motif"/>
    <property type="match status" value="1"/>
</dbReference>
<dbReference type="GO" id="GO:0016853">
    <property type="term" value="F:isomerase activity"/>
    <property type="evidence" value="ECO:0007669"/>
    <property type="project" value="UniProtKB-KW"/>
</dbReference>
<evidence type="ECO:0000256" key="2">
    <source>
        <dbReference type="ARBA" id="ARBA00022737"/>
    </source>
</evidence>
<dbReference type="InterPro" id="IPR015915">
    <property type="entry name" value="Kelch-typ_b-propeller"/>
</dbReference>
<dbReference type="Gene3D" id="2.120.10.80">
    <property type="entry name" value="Kelch-type beta propeller"/>
    <property type="match status" value="2"/>
</dbReference>
<feature type="signal peptide" evidence="3">
    <location>
        <begin position="1"/>
        <end position="29"/>
    </location>
</feature>
<dbReference type="KEGG" id="svp:Pan189_26970"/>
<dbReference type="Pfam" id="PF24681">
    <property type="entry name" value="Kelch_KLHDC2_KLHL20_DRC7"/>
    <property type="match status" value="1"/>
</dbReference>
<sequence precursor="true">MSRSNRFGRAGSPLSALLAGVVLSCSTLAFPEDGGKSEMKLPDLPEGITSFGAAKSGDSIFVYGGNVGEAHSYNLESQTKAFRQLDLTNPDGWHNIPVTGPPLQGLAMVADGEVLYRLGGFNAENQPDEEQDLHSRDFVQAYDRRAMQPGWDDLTPLPEPRSSFDAIVLDGRVYVAGGWSLNGGSETEWHKTAWSADLSKRPLQWESLTEPPFLRRALALAAHDGKIWVMGGMSPEGPSGRVDVYDPRTKNWSLGPEIDGDTQLKGFGVAAFGIESGLYASTMSGNLLRLSDDGSSWELVQELERKRYFHRMLPGGDDKLVLLGGTSMHEGRHTEVDVIEAIRRDSKD</sequence>
<evidence type="ECO:0000313" key="5">
    <source>
        <dbReference type="Proteomes" id="UP000317318"/>
    </source>
</evidence>
<dbReference type="RefSeq" id="WP_310820442.1">
    <property type="nucleotide sequence ID" value="NZ_CP036268.1"/>
</dbReference>
<dbReference type="PANTHER" id="PTHR24412">
    <property type="entry name" value="KELCH PROTEIN"/>
    <property type="match status" value="1"/>
</dbReference>
<dbReference type="PANTHER" id="PTHR24412:SF489">
    <property type="entry name" value="RING FINGER DOMAIN AND KELCH REPEAT-CONTAINING PROTEIN DDB_G0271372"/>
    <property type="match status" value="1"/>
</dbReference>
<keyword evidence="2" id="KW-0677">Repeat</keyword>
<keyword evidence="5" id="KW-1185">Reference proteome</keyword>
<proteinExistence type="predicted"/>
<name>A0A517R345_9PLAN</name>
<dbReference type="InterPro" id="IPR006652">
    <property type="entry name" value="Kelch_1"/>
</dbReference>
<protein>
    <submittedName>
        <fullName evidence="4">N-acetylneuraminate epimerase</fullName>
        <ecNumber evidence="4">5.1.3.24</ecNumber>
    </submittedName>
</protein>
<organism evidence="4 5">
    <name type="scientific">Stratiformator vulcanicus</name>
    <dbReference type="NCBI Taxonomy" id="2527980"/>
    <lineage>
        <taxon>Bacteria</taxon>
        <taxon>Pseudomonadati</taxon>
        <taxon>Planctomycetota</taxon>
        <taxon>Planctomycetia</taxon>
        <taxon>Planctomycetales</taxon>
        <taxon>Planctomycetaceae</taxon>
        <taxon>Stratiformator</taxon>
    </lineage>
</organism>
<dbReference type="SMART" id="SM00612">
    <property type="entry name" value="Kelch"/>
    <property type="match status" value="3"/>
</dbReference>
<keyword evidence="3" id="KW-0732">Signal</keyword>
<dbReference type="EMBL" id="CP036268">
    <property type="protein sequence ID" value="QDT38306.1"/>
    <property type="molecule type" value="Genomic_DNA"/>
</dbReference>
<dbReference type="PROSITE" id="PS51257">
    <property type="entry name" value="PROKAR_LIPOPROTEIN"/>
    <property type="match status" value="1"/>
</dbReference>
<feature type="chain" id="PRO_5022096860" evidence="3">
    <location>
        <begin position="30"/>
        <end position="348"/>
    </location>
</feature>
<accession>A0A517R345</accession>
<dbReference type="Proteomes" id="UP000317318">
    <property type="component" value="Chromosome"/>
</dbReference>
<keyword evidence="4" id="KW-0413">Isomerase</keyword>
<evidence type="ECO:0000313" key="4">
    <source>
        <dbReference type="EMBL" id="QDT38306.1"/>
    </source>
</evidence>
<keyword evidence="1" id="KW-0880">Kelch repeat</keyword>
<reference evidence="4 5" key="1">
    <citation type="submission" date="2019-02" db="EMBL/GenBank/DDBJ databases">
        <title>Deep-cultivation of Planctomycetes and their phenomic and genomic characterization uncovers novel biology.</title>
        <authorList>
            <person name="Wiegand S."/>
            <person name="Jogler M."/>
            <person name="Boedeker C."/>
            <person name="Pinto D."/>
            <person name="Vollmers J."/>
            <person name="Rivas-Marin E."/>
            <person name="Kohn T."/>
            <person name="Peeters S.H."/>
            <person name="Heuer A."/>
            <person name="Rast P."/>
            <person name="Oberbeckmann S."/>
            <person name="Bunk B."/>
            <person name="Jeske O."/>
            <person name="Meyerdierks A."/>
            <person name="Storesund J.E."/>
            <person name="Kallscheuer N."/>
            <person name="Luecker S."/>
            <person name="Lage O.M."/>
            <person name="Pohl T."/>
            <person name="Merkel B.J."/>
            <person name="Hornburger P."/>
            <person name="Mueller R.-W."/>
            <person name="Bruemmer F."/>
            <person name="Labrenz M."/>
            <person name="Spormann A.M."/>
            <person name="Op den Camp H."/>
            <person name="Overmann J."/>
            <person name="Amann R."/>
            <person name="Jetten M.S.M."/>
            <person name="Mascher T."/>
            <person name="Medema M.H."/>
            <person name="Devos D.P."/>
            <person name="Kaster A.-K."/>
            <person name="Ovreas L."/>
            <person name="Rohde M."/>
            <person name="Galperin M.Y."/>
            <person name="Jogler C."/>
        </authorList>
    </citation>
    <scope>NUCLEOTIDE SEQUENCE [LARGE SCALE GENOMIC DNA]</scope>
    <source>
        <strain evidence="4 5">Pan189</strain>
    </source>
</reference>